<feature type="transmembrane region" description="Helical" evidence="1">
    <location>
        <begin position="7"/>
        <end position="33"/>
    </location>
</feature>
<dbReference type="RefSeq" id="WP_092046113.1">
    <property type="nucleotide sequence ID" value="NZ_FOTK01000050.1"/>
</dbReference>
<name>A0A1I4T6Z0_9HYPH</name>
<keyword evidence="1" id="KW-1133">Transmembrane helix</keyword>
<dbReference type="OrthoDB" id="769710at2"/>
<evidence type="ECO:0000313" key="3">
    <source>
        <dbReference type="Proteomes" id="UP000199048"/>
    </source>
</evidence>
<organism evidence="2 3">
    <name type="scientific">Methylobacterium pseudosasicola</name>
    <dbReference type="NCBI Taxonomy" id="582667"/>
    <lineage>
        <taxon>Bacteria</taxon>
        <taxon>Pseudomonadati</taxon>
        <taxon>Pseudomonadota</taxon>
        <taxon>Alphaproteobacteria</taxon>
        <taxon>Hyphomicrobiales</taxon>
        <taxon>Methylobacteriaceae</taxon>
        <taxon>Methylobacterium</taxon>
    </lineage>
</organism>
<reference evidence="3" key="1">
    <citation type="submission" date="2016-10" db="EMBL/GenBank/DDBJ databases">
        <authorList>
            <person name="Varghese N."/>
            <person name="Submissions S."/>
        </authorList>
    </citation>
    <scope>NUCLEOTIDE SEQUENCE [LARGE SCALE GENOMIC DNA]</scope>
    <source>
        <strain evidence="3">BL36</strain>
    </source>
</reference>
<keyword evidence="1" id="KW-0812">Transmembrane</keyword>
<dbReference type="EMBL" id="FOTK01000050">
    <property type="protein sequence ID" value="SFM72548.1"/>
    <property type="molecule type" value="Genomic_DNA"/>
</dbReference>
<sequence length="113" mass="12390">MLLIWSGWGILVVPVIVGTAVVVGALSGFALRALGHPELTFVAVSLGLFAAAAANWLVGRRLNGTPPRELIDPVTNQRVLLRRLHKLFWIRMEYWSIPVALAAFVPLLALRNL</sequence>
<gene>
    <name evidence="2" type="ORF">SAMN05192568_105018</name>
</gene>
<keyword evidence="3" id="KW-1185">Reference proteome</keyword>
<dbReference type="AlphaFoldDB" id="A0A1I4T6Z0"/>
<evidence type="ECO:0000313" key="2">
    <source>
        <dbReference type="EMBL" id="SFM72548.1"/>
    </source>
</evidence>
<dbReference type="Proteomes" id="UP000199048">
    <property type="component" value="Unassembled WGS sequence"/>
</dbReference>
<proteinExistence type="predicted"/>
<feature type="transmembrane region" description="Helical" evidence="1">
    <location>
        <begin position="39"/>
        <end position="58"/>
    </location>
</feature>
<protein>
    <submittedName>
        <fullName evidence="2">Uncharacterized protein</fullName>
    </submittedName>
</protein>
<dbReference type="STRING" id="582667.SAMN05192568_105018"/>
<keyword evidence="1" id="KW-0472">Membrane</keyword>
<feature type="transmembrane region" description="Helical" evidence="1">
    <location>
        <begin position="92"/>
        <end position="110"/>
    </location>
</feature>
<evidence type="ECO:0000256" key="1">
    <source>
        <dbReference type="SAM" id="Phobius"/>
    </source>
</evidence>
<accession>A0A1I4T6Z0</accession>